<proteinExistence type="predicted"/>
<sequence>MAPQQTSSCGTQVLQRTLGRWHPALLLQEDQPITCSQLGPGVSIWPGRIVGSHEPQLPSNLIPGSLACNSMSADAMRDFPVANNQASVVRSLGVRPDRGACPDVAIASWRPNAAAAPASLFQSGDAQNGAGLFRQSSIARFDSASSEAFQQCSTVDPATGLPPQPSAPMHAAFHRYNSSLEGSLNRQDSGMPSYLSREPSGGLWSCSSEPCLNSQRSSEPFMGRQHSSGLLWDSRHAEALASAVAARAEGSSRPAGSQLGPCGAEAMDGQSTYASEHCQVWMATPSQPVAPSHTLISEERMRAPRRKRHPKQPISAARRCLLDDFALAAQAEHWHLLSMEQAQAQQPRSPMRAELAAPMPSPQLPGAPEDCMTSPQAVMMSASPDDTWHPGRLREVMQGFPNGLPMDDAEAVIINVAYSLAEMHRDGIIHRHVCLSTVLVPDAPCFDTARLGEGGCTAVLDRAGTHTGLERLGDLLYQAPEVQRPCPGSKLAYTAAGDMWSLGVLMYVVLTGGVPPFAQSLAQAGCRGMCADALQRLVSAALARGLAASALSEPLPRAAQMLLQSLLHVDPAQRPTAAAVCGHPWAQDLPGSLPGTAAASCCSSPQQGAVPMPGMAGEVVGGVDRGVAEQRAVECTSEAMQHLWLQQEALMTGDQESRDHMQRLLVAAHAGSAGRPGTYKGMLSWLQRVVGRCRRPEGHLPLHQQSSAHDLTELILQHY</sequence>
<dbReference type="InterPro" id="IPR011009">
    <property type="entry name" value="Kinase-like_dom_sf"/>
</dbReference>
<evidence type="ECO:0000256" key="4">
    <source>
        <dbReference type="ARBA" id="ARBA00022777"/>
    </source>
</evidence>
<dbReference type="EMBL" id="CAUYUE010000002">
    <property type="protein sequence ID" value="CAK0742675.1"/>
    <property type="molecule type" value="Genomic_DNA"/>
</dbReference>
<evidence type="ECO:0000256" key="3">
    <source>
        <dbReference type="ARBA" id="ARBA00022741"/>
    </source>
</evidence>
<dbReference type="Pfam" id="PF00069">
    <property type="entry name" value="Pkinase"/>
    <property type="match status" value="1"/>
</dbReference>
<dbReference type="AlphaFoldDB" id="A0AAV1HT00"/>
<keyword evidence="1" id="KW-0723">Serine/threonine-protein kinase</keyword>
<dbReference type="InterPro" id="IPR050205">
    <property type="entry name" value="CDPK_Ser/Thr_kinases"/>
</dbReference>
<comment type="caution">
    <text evidence="7">The sequence shown here is derived from an EMBL/GenBank/DDBJ whole genome shotgun (WGS) entry which is preliminary data.</text>
</comment>
<dbReference type="Gene3D" id="1.10.510.10">
    <property type="entry name" value="Transferase(Phosphotransferase) domain 1"/>
    <property type="match status" value="1"/>
</dbReference>
<dbReference type="Proteomes" id="UP001314263">
    <property type="component" value="Unassembled WGS sequence"/>
</dbReference>
<organism evidence="7 8">
    <name type="scientific">Coccomyxa viridis</name>
    <dbReference type="NCBI Taxonomy" id="1274662"/>
    <lineage>
        <taxon>Eukaryota</taxon>
        <taxon>Viridiplantae</taxon>
        <taxon>Chlorophyta</taxon>
        <taxon>core chlorophytes</taxon>
        <taxon>Trebouxiophyceae</taxon>
        <taxon>Trebouxiophyceae incertae sedis</taxon>
        <taxon>Coccomyxaceae</taxon>
        <taxon>Coccomyxa</taxon>
    </lineage>
</organism>
<accession>A0AAV1HT00</accession>
<evidence type="ECO:0000313" key="7">
    <source>
        <dbReference type="EMBL" id="CAK0742675.1"/>
    </source>
</evidence>
<keyword evidence="8" id="KW-1185">Reference proteome</keyword>
<evidence type="ECO:0000256" key="5">
    <source>
        <dbReference type="ARBA" id="ARBA00022840"/>
    </source>
</evidence>
<protein>
    <recommendedName>
        <fullName evidence="6">Protein kinase domain-containing protein</fullName>
    </recommendedName>
</protein>
<evidence type="ECO:0000259" key="6">
    <source>
        <dbReference type="PROSITE" id="PS50011"/>
    </source>
</evidence>
<evidence type="ECO:0000256" key="1">
    <source>
        <dbReference type="ARBA" id="ARBA00022527"/>
    </source>
</evidence>
<dbReference type="InterPro" id="IPR000719">
    <property type="entry name" value="Prot_kinase_dom"/>
</dbReference>
<dbReference type="GO" id="GO:0004674">
    <property type="term" value="F:protein serine/threonine kinase activity"/>
    <property type="evidence" value="ECO:0007669"/>
    <property type="project" value="UniProtKB-KW"/>
</dbReference>
<feature type="domain" description="Protein kinase" evidence="6">
    <location>
        <begin position="266"/>
        <end position="586"/>
    </location>
</feature>
<dbReference type="SUPFAM" id="SSF56112">
    <property type="entry name" value="Protein kinase-like (PK-like)"/>
    <property type="match status" value="1"/>
</dbReference>
<name>A0AAV1HT00_9CHLO</name>
<keyword evidence="5" id="KW-0067">ATP-binding</keyword>
<evidence type="ECO:0000313" key="8">
    <source>
        <dbReference type="Proteomes" id="UP001314263"/>
    </source>
</evidence>
<evidence type="ECO:0000256" key="2">
    <source>
        <dbReference type="ARBA" id="ARBA00022679"/>
    </source>
</evidence>
<gene>
    <name evidence="7" type="ORF">CVIRNUC_001413</name>
</gene>
<reference evidence="7 8" key="1">
    <citation type="submission" date="2023-10" db="EMBL/GenBank/DDBJ databases">
        <authorList>
            <person name="Maclean D."/>
            <person name="Macfadyen A."/>
        </authorList>
    </citation>
    <scope>NUCLEOTIDE SEQUENCE [LARGE SCALE GENOMIC DNA]</scope>
</reference>
<dbReference type="GO" id="GO:0005524">
    <property type="term" value="F:ATP binding"/>
    <property type="evidence" value="ECO:0007669"/>
    <property type="project" value="UniProtKB-KW"/>
</dbReference>
<keyword evidence="3" id="KW-0547">Nucleotide-binding</keyword>
<dbReference type="PANTHER" id="PTHR24349">
    <property type="entry name" value="SERINE/THREONINE-PROTEIN KINASE"/>
    <property type="match status" value="1"/>
</dbReference>
<keyword evidence="2" id="KW-0808">Transferase</keyword>
<dbReference type="SMART" id="SM00220">
    <property type="entry name" value="S_TKc"/>
    <property type="match status" value="1"/>
</dbReference>
<keyword evidence="4" id="KW-0418">Kinase</keyword>
<dbReference type="PROSITE" id="PS50011">
    <property type="entry name" value="PROTEIN_KINASE_DOM"/>
    <property type="match status" value="1"/>
</dbReference>